<dbReference type="GO" id="GO:0008360">
    <property type="term" value="P:regulation of cell shape"/>
    <property type="evidence" value="ECO:0007669"/>
    <property type="project" value="UniProtKB-UniRule"/>
</dbReference>
<keyword evidence="2" id="KW-0732">Signal</keyword>
<dbReference type="AlphaFoldDB" id="I0GVZ5"/>
<gene>
    <name evidence="4" type="ordered locus">SELR_pSRC101250</name>
</gene>
<accession>I0GVZ5</accession>
<dbReference type="PROSITE" id="PS52029">
    <property type="entry name" value="LD_TPASE"/>
    <property type="match status" value="1"/>
</dbReference>
<keyword evidence="1" id="KW-0961">Cell wall biogenesis/degradation</keyword>
<reference evidence="4 5" key="1">
    <citation type="submission" date="2011-10" db="EMBL/GenBank/DDBJ databases">
        <title>Whole genome sequence of Selenomonas ruminantium subsp. lactilytica TAM6421.</title>
        <authorList>
            <person name="Oguchi A."/>
            <person name="Ankai A."/>
            <person name="Kaneko J."/>
            <person name="Yamada-Narita S."/>
            <person name="Fukui S."/>
            <person name="Takahashi M."/>
            <person name="Onodera T."/>
            <person name="Kojima S."/>
            <person name="Fushimi T."/>
            <person name="Abe N."/>
            <person name="Kamio Y."/>
            <person name="Yamazaki S."/>
            <person name="Fujita N."/>
        </authorList>
    </citation>
    <scope>NUCLEOTIDE SEQUENCE [LARGE SCALE GENOMIC DNA]</scope>
    <source>
        <strain evidence="5">NBRC 103574 / TAM6421</strain>
        <plasmid evidence="4 5">pSRC1</plasmid>
    </source>
</reference>
<sequence length="243" mass="26518">MNKIGKMFAMLVFCLTVVLSLGSISAAHLEASEASPDWVKLLPAAKNADQLFIVAGVGETTAWVSLHEKDSKGQWQQVMTTPGYIGKKGLGKTKEGDAKTPVGVFHFNKAFGIAPDPGSIIPYTQVDENIYWSGDVRPGMKYNEMVDIRKFPGLNKEDSEHIADYTVHYVYCLNISYNEAGTLGKGSAIFLHCMAPMKPYTGGCVAIPQDKMRFVLQTVRPDCVVLIDSLKNIAPSLADAWGI</sequence>
<name>I0GVZ5_SELRL</name>
<dbReference type="PATRIC" id="fig|927704.6.peg.3047"/>
<evidence type="ECO:0000313" key="5">
    <source>
        <dbReference type="Proteomes" id="UP000007887"/>
    </source>
</evidence>
<dbReference type="GO" id="GO:0009252">
    <property type="term" value="P:peptidoglycan biosynthetic process"/>
    <property type="evidence" value="ECO:0007669"/>
    <property type="project" value="UniProtKB-KW"/>
</dbReference>
<feature type="signal peptide" evidence="2">
    <location>
        <begin position="1"/>
        <end position="26"/>
    </location>
</feature>
<dbReference type="Proteomes" id="UP000007887">
    <property type="component" value="Plasmid pSRC1"/>
</dbReference>
<dbReference type="PANTHER" id="PTHR38589:SF1">
    <property type="entry name" value="BLR0621 PROTEIN"/>
    <property type="match status" value="1"/>
</dbReference>
<dbReference type="PANTHER" id="PTHR38589">
    <property type="entry name" value="BLR0621 PROTEIN"/>
    <property type="match status" value="1"/>
</dbReference>
<keyword evidence="1" id="KW-0133">Cell shape</keyword>
<feature type="active site" description="Proton donor/acceptor" evidence="1">
    <location>
        <position position="192"/>
    </location>
</feature>
<keyword evidence="1" id="KW-0573">Peptidoglycan synthesis</keyword>
<feature type="active site" description="Nucleophile" evidence="1">
    <location>
        <position position="204"/>
    </location>
</feature>
<dbReference type="GO" id="GO:0016740">
    <property type="term" value="F:transferase activity"/>
    <property type="evidence" value="ECO:0007669"/>
    <property type="project" value="InterPro"/>
</dbReference>
<comment type="pathway">
    <text evidence="1">Cell wall biogenesis; peptidoglycan biosynthesis.</text>
</comment>
<keyword evidence="4" id="KW-0614">Plasmid</keyword>
<geneLocation type="plasmid" evidence="4 5">
    <name>pSRC1</name>
</geneLocation>
<evidence type="ECO:0000256" key="2">
    <source>
        <dbReference type="SAM" id="SignalP"/>
    </source>
</evidence>
<protein>
    <recommendedName>
        <fullName evidence="3">L,D-TPase catalytic domain-containing protein</fullName>
    </recommendedName>
</protein>
<dbReference type="OrthoDB" id="186490at2"/>
<evidence type="ECO:0000259" key="3">
    <source>
        <dbReference type="PROSITE" id="PS52029"/>
    </source>
</evidence>
<dbReference type="EMBL" id="AP012299">
    <property type="protein sequence ID" value="BAL84932.1"/>
    <property type="molecule type" value="Genomic_DNA"/>
</dbReference>
<dbReference type="HOGENOM" id="CLU_068009_2_1_9"/>
<proteinExistence type="predicted"/>
<dbReference type="RefSeq" id="WP_014431142.1">
    <property type="nucleotide sequence ID" value="NC_017078.1"/>
</dbReference>
<organism evidence="4 5">
    <name type="scientific">Selenomonas ruminantium subsp. lactilytica (strain NBRC 103574 / TAM6421)</name>
    <dbReference type="NCBI Taxonomy" id="927704"/>
    <lineage>
        <taxon>Bacteria</taxon>
        <taxon>Bacillati</taxon>
        <taxon>Bacillota</taxon>
        <taxon>Negativicutes</taxon>
        <taxon>Selenomonadales</taxon>
        <taxon>Selenomonadaceae</taxon>
        <taxon>Selenomonas</taxon>
    </lineage>
</organism>
<evidence type="ECO:0000256" key="1">
    <source>
        <dbReference type="PROSITE-ProRule" id="PRU01373"/>
    </source>
</evidence>
<feature type="domain" description="L,D-TPase catalytic" evidence="3">
    <location>
        <begin position="51"/>
        <end position="228"/>
    </location>
</feature>
<dbReference type="GO" id="GO:0071555">
    <property type="term" value="P:cell wall organization"/>
    <property type="evidence" value="ECO:0007669"/>
    <property type="project" value="UniProtKB-UniRule"/>
</dbReference>
<dbReference type="CDD" id="cd16913">
    <property type="entry name" value="YkuD_like"/>
    <property type="match status" value="1"/>
</dbReference>
<dbReference type="InterPro" id="IPR005490">
    <property type="entry name" value="LD_TPept_cat_dom"/>
</dbReference>
<evidence type="ECO:0000313" key="4">
    <source>
        <dbReference type="EMBL" id="BAL84932.1"/>
    </source>
</evidence>
<feature type="chain" id="PRO_5003628336" description="L,D-TPase catalytic domain-containing protein" evidence="2">
    <location>
        <begin position="27"/>
        <end position="243"/>
    </location>
</feature>
<dbReference type="Pfam" id="PF03734">
    <property type="entry name" value="YkuD"/>
    <property type="match status" value="1"/>
</dbReference>
<dbReference type="KEGG" id="sri:SELR_pSRC101250"/>